<organism evidence="2 3">
    <name type="scientific">Streptomyces cinnamoneus</name>
    <name type="common">Streptoverticillium cinnamoneum</name>
    <dbReference type="NCBI Taxonomy" id="53446"/>
    <lineage>
        <taxon>Bacteria</taxon>
        <taxon>Bacillati</taxon>
        <taxon>Actinomycetota</taxon>
        <taxon>Actinomycetes</taxon>
        <taxon>Kitasatosporales</taxon>
        <taxon>Streptomycetaceae</taxon>
        <taxon>Streptomyces</taxon>
        <taxon>Streptomyces cinnamoneus group</taxon>
    </lineage>
</organism>
<accession>A0A2G1XFA6</accession>
<evidence type="ECO:0000313" key="2">
    <source>
        <dbReference type="EMBL" id="PHQ49907.1"/>
    </source>
</evidence>
<feature type="region of interest" description="Disordered" evidence="1">
    <location>
        <begin position="86"/>
        <end position="111"/>
    </location>
</feature>
<dbReference type="Proteomes" id="UP000222531">
    <property type="component" value="Unassembled WGS sequence"/>
</dbReference>
<dbReference type="AlphaFoldDB" id="A0A2G1XFA6"/>
<evidence type="ECO:0000313" key="3">
    <source>
        <dbReference type="Proteomes" id="UP000222531"/>
    </source>
</evidence>
<name>A0A2G1XFA6_STRCJ</name>
<feature type="compositionally biased region" description="Low complexity" evidence="1">
    <location>
        <begin position="37"/>
        <end position="46"/>
    </location>
</feature>
<feature type="region of interest" description="Disordered" evidence="1">
    <location>
        <begin position="37"/>
        <end position="69"/>
    </location>
</feature>
<sequence>MPQHRRRTAAAALLFLLALVLGPVVCGAGSPVSAGASAARYTAATGDPVEQAAPRADDRGTGGSCHQQDLPLKGAEVAVAHAQADPLTAPGTPRAAPLRARARQVTPPRAPPLPVAGCAELLPVLRI</sequence>
<gene>
    <name evidence="2" type="ORF">BLA24_19945</name>
</gene>
<keyword evidence="3" id="KW-1185">Reference proteome</keyword>
<reference evidence="2 3" key="1">
    <citation type="journal article" date="2017" name="Biochemistry">
        <title>Identification of the Biosynthetic Pathway for the Antibiotic Bicyclomycin.</title>
        <authorList>
            <person name="Patteson J."/>
            <person name="Cai W."/>
            <person name="Johnson R.A."/>
            <person name="Santa Maria K."/>
            <person name="Li B."/>
        </authorList>
    </citation>
    <scope>NUCLEOTIDE SEQUENCE [LARGE SCALE GENOMIC DNA]</scope>
    <source>
        <strain evidence="2 3">ATCC 21532</strain>
    </source>
</reference>
<feature type="compositionally biased region" description="Low complexity" evidence="1">
    <location>
        <begin position="86"/>
        <end position="99"/>
    </location>
</feature>
<evidence type="ECO:0000256" key="1">
    <source>
        <dbReference type="SAM" id="MobiDB-lite"/>
    </source>
</evidence>
<proteinExistence type="predicted"/>
<dbReference type="OrthoDB" id="4337859at2"/>
<protein>
    <submittedName>
        <fullName evidence="2">Uncharacterized protein</fullName>
    </submittedName>
</protein>
<dbReference type="RefSeq" id="WP_146104670.1">
    <property type="nucleotide sequence ID" value="NZ_JBIRXA010000014.1"/>
</dbReference>
<comment type="caution">
    <text evidence="2">The sequence shown here is derived from an EMBL/GenBank/DDBJ whole genome shotgun (WGS) entry which is preliminary data.</text>
</comment>
<dbReference type="EMBL" id="NHZO01000151">
    <property type="protein sequence ID" value="PHQ49907.1"/>
    <property type="molecule type" value="Genomic_DNA"/>
</dbReference>